<feature type="region of interest" description="Disordered" evidence="1">
    <location>
        <begin position="31"/>
        <end position="52"/>
    </location>
</feature>
<name>A0A4C1UHE2_EUMVA</name>
<feature type="compositionally biased region" description="Basic and acidic residues" evidence="1">
    <location>
        <begin position="31"/>
        <end position="50"/>
    </location>
</feature>
<proteinExistence type="predicted"/>
<evidence type="ECO:0000313" key="2">
    <source>
        <dbReference type="EMBL" id="GBP25729.1"/>
    </source>
</evidence>
<sequence>MRGTASQHKYVTVRYEASPVTSDGLALVETKSEPLDSRRLQPPMDTRDAKGATSALTGSWEGMGYLINVHGVDRWKGTRARGSGSPELSLTERKPTAEAATLRSYFVRM</sequence>
<dbReference type="AlphaFoldDB" id="A0A4C1UHE2"/>
<comment type="caution">
    <text evidence="2">The sequence shown here is derived from an EMBL/GenBank/DDBJ whole genome shotgun (WGS) entry which is preliminary data.</text>
</comment>
<evidence type="ECO:0000256" key="1">
    <source>
        <dbReference type="SAM" id="MobiDB-lite"/>
    </source>
</evidence>
<dbReference type="EMBL" id="BGZK01000171">
    <property type="protein sequence ID" value="GBP25729.1"/>
    <property type="molecule type" value="Genomic_DNA"/>
</dbReference>
<accession>A0A4C1UHE2</accession>
<dbReference type="Proteomes" id="UP000299102">
    <property type="component" value="Unassembled WGS sequence"/>
</dbReference>
<gene>
    <name evidence="2" type="ORF">EVAR_12209_1</name>
</gene>
<reference evidence="2 3" key="1">
    <citation type="journal article" date="2019" name="Commun. Biol.">
        <title>The bagworm genome reveals a unique fibroin gene that provides high tensile strength.</title>
        <authorList>
            <person name="Kono N."/>
            <person name="Nakamura H."/>
            <person name="Ohtoshi R."/>
            <person name="Tomita M."/>
            <person name="Numata K."/>
            <person name="Arakawa K."/>
        </authorList>
    </citation>
    <scope>NUCLEOTIDE SEQUENCE [LARGE SCALE GENOMIC DNA]</scope>
</reference>
<protein>
    <submittedName>
        <fullName evidence="2">Uncharacterized protein</fullName>
    </submittedName>
</protein>
<organism evidence="2 3">
    <name type="scientific">Eumeta variegata</name>
    <name type="common">Bagworm moth</name>
    <name type="synonym">Eumeta japonica</name>
    <dbReference type="NCBI Taxonomy" id="151549"/>
    <lineage>
        <taxon>Eukaryota</taxon>
        <taxon>Metazoa</taxon>
        <taxon>Ecdysozoa</taxon>
        <taxon>Arthropoda</taxon>
        <taxon>Hexapoda</taxon>
        <taxon>Insecta</taxon>
        <taxon>Pterygota</taxon>
        <taxon>Neoptera</taxon>
        <taxon>Endopterygota</taxon>
        <taxon>Lepidoptera</taxon>
        <taxon>Glossata</taxon>
        <taxon>Ditrysia</taxon>
        <taxon>Tineoidea</taxon>
        <taxon>Psychidae</taxon>
        <taxon>Oiketicinae</taxon>
        <taxon>Eumeta</taxon>
    </lineage>
</organism>
<keyword evidence="3" id="KW-1185">Reference proteome</keyword>
<evidence type="ECO:0000313" key="3">
    <source>
        <dbReference type="Proteomes" id="UP000299102"/>
    </source>
</evidence>